<organism evidence="9 10">
    <name type="scientific">Candidatus Kapaibacterium thiocyanatum</name>
    <dbReference type="NCBI Taxonomy" id="1895771"/>
    <lineage>
        <taxon>Bacteria</taxon>
        <taxon>Pseudomonadati</taxon>
        <taxon>Candidatus Kapaibacteriota</taxon>
        <taxon>Candidatus Kapaibacteriia</taxon>
        <taxon>Candidatus Kapaibacteriales</taxon>
        <taxon>Candidatus Kapaibacteriaceae</taxon>
        <taxon>Candidatus Kapaibacterium</taxon>
    </lineage>
</organism>
<feature type="transmembrane region" description="Helical" evidence="7">
    <location>
        <begin position="7"/>
        <end position="26"/>
    </location>
</feature>
<dbReference type="EMBL" id="MKVH01000024">
    <property type="protein sequence ID" value="OJX57385.1"/>
    <property type="molecule type" value="Genomic_DNA"/>
</dbReference>
<sequence>MLRPRSLQLAFDVLAVIFSLFAFLLLREVFEPGFRRYDLEMKMLAMLLSIAYWVVMFWSGGLYKDYYIRSPFEEFFVVLKQTLAGVAVLFFLIFIDSGEQFKSNPRFTILLYWIVLFLSACIGRLSARQLQRYLREHGIVRVPTVLVGTIPRLRSLLEDLHKEKAWGYDVLGVVPVRDEQHGDGLVHQGQPVRTLGSMTDLSVVLRQARPREVLISMEQPDHNELLEVTAQCADEDCTVKIVPDLYEIFSGQARTQQIYGAPLIEVSPDLMQPWEEFAKRTLDIVLSLLVLVAGMPVWLLVALLVKLTSHGPVFFLQDRVGRHGHHFKMFKFRSMVTDTGRQPSWTAKNDPRVTPVGRFIRKTHLDEIPQMWNVLKGEMSLVGPRPEQPFYVEKWSTILPYYRRRLKVRPGITGWWQVKAKSNPESVEEIQQRLRYDFFYIENMSFKLDLEILVRTVFVMIKGHGRA</sequence>
<evidence type="ECO:0000256" key="7">
    <source>
        <dbReference type="SAM" id="Phobius"/>
    </source>
</evidence>
<feature type="domain" description="Bacterial sugar transferase" evidence="8">
    <location>
        <begin position="279"/>
        <end position="462"/>
    </location>
</feature>
<evidence type="ECO:0000256" key="4">
    <source>
        <dbReference type="ARBA" id="ARBA00022692"/>
    </source>
</evidence>
<dbReference type="InterPro" id="IPR017475">
    <property type="entry name" value="EPS_sugar_tfrase"/>
</dbReference>
<dbReference type="PANTHER" id="PTHR30576:SF0">
    <property type="entry name" value="UNDECAPRENYL-PHOSPHATE N-ACETYLGALACTOSAMINYL 1-PHOSPHATE TRANSFERASE-RELATED"/>
    <property type="match status" value="1"/>
</dbReference>
<gene>
    <name evidence="9" type="ORF">BGO89_12165</name>
</gene>
<dbReference type="AlphaFoldDB" id="A0A1M3KYD0"/>
<keyword evidence="3" id="KW-0808">Transferase</keyword>
<dbReference type="InterPro" id="IPR003362">
    <property type="entry name" value="Bact_transf"/>
</dbReference>
<evidence type="ECO:0000256" key="1">
    <source>
        <dbReference type="ARBA" id="ARBA00004141"/>
    </source>
</evidence>
<protein>
    <recommendedName>
        <fullName evidence="8">Bacterial sugar transferase domain-containing protein</fullName>
    </recommendedName>
</protein>
<keyword evidence="5 7" id="KW-1133">Transmembrane helix</keyword>
<dbReference type="STRING" id="1895771.BGO89_12165"/>
<keyword evidence="4 7" id="KW-0812">Transmembrane</keyword>
<comment type="subcellular location">
    <subcellularLocation>
        <location evidence="1">Membrane</location>
        <topology evidence="1">Multi-pass membrane protein</topology>
    </subcellularLocation>
</comment>
<feature type="transmembrane region" description="Helical" evidence="7">
    <location>
        <begin position="75"/>
        <end position="95"/>
    </location>
</feature>
<reference evidence="9 10" key="1">
    <citation type="submission" date="2016-09" db="EMBL/GenBank/DDBJ databases">
        <title>Genome-resolved meta-omics ties microbial dynamics to process performance in biotechnology for thiocyanate degradation.</title>
        <authorList>
            <person name="Kantor R.S."/>
            <person name="Huddy R.J."/>
            <person name="Iyer R."/>
            <person name="Thomas B.C."/>
            <person name="Brown C.T."/>
            <person name="Anantharaman K."/>
            <person name="Tringe S."/>
            <person name="Hettich R.L."/>
            <person name="Harrison S.T."/>
            <person name="Banfield J.F."/>
        </authorList>
    </citation>
    <scope>NUCLEOTIDE SEQUENCE [LARGE SCALE GENOMIC DNA]</scope>
    <source>
        <strain evidence="9">59-99</strain>
    </source>
</reference>
<comment type="caution">
    <text evidence="9">The sequence shown here is derived from an EMBL/GenBank/DDBJ whole genome shotgun (WGS) entry which is preliminary data.</text>
</comment>
<dbReference type="PANTHER" id="PTHR30576">
    <property type="entry name" value="COLANIC BIOSYNTHESIS UDP-GLUCOSE LIPID CARRIER TRANSFERASE"/>
    <property type="match status" value="1"/>
</dbReference>
<dbReference type="Gene3D" id="3.40.50.720">
    <property type="entry name" value="NAD(P)-binding Rossmann-like Domain"/>
    <property type="match status" value="1"/>
</dbReference>
<evidence type="ECO:0000313" key="10">
    <source>
        <dbReference type="Proteomes" id="UP000184233"/>
    </source>
</evidence>
<feature type="transmembrane region" description="Helical" evidence="7">
    <location>
        <begin position="284"/>
        <end position="305"/>
    </location>
</feature>
<evidence type="ECO:0000256" key="2">
    <source>
        <dbReference type="ARBA" id="ARBA00006464"/>
    </source>
</evidence>
<proteinExistence type="inferred from homology"/>
<evidence type="ECO:0000256" key="6">
    <source>
        <dbReference type="ARBA" id="ARBA00023136"/>
    </source>
</evidence>
<feature type="transmembrane region" description="Helical" evidence="7">
    <location>
        <begin position="107"/>
        <end position="127"/>
    </location>
</feature>
<dbReference type="GO" id="GO:0016020">
    <property type="term" value="C:membrane"/>
    <property type="evidence" value="ECO:0007669"/>
    <property type="project" value="UniProtKB-SubCell"/>
</dbReference>
<keyword evidence="6 7" id="KW-0472">Membrane</keyword>
<dbReference type="Pfam" id="PF02397">
    <property type="entry name" value="Bac_transf"/>
    <property type="match status" value="1"/>
</dbReference>
<dbReference type="GO" id="GO:0016780">
    <property type="term" value="F:phosphotransferase activity, for other substituted phosphate groups"/>
    <property type="evidence" value="ECO:0007669"/>
    <property type="project" value="TreeGrafter"/>
</dbReference>
<feature type="transmembrane region" description="Helical" evidence="7">
    <location>
        <begin position="46"/>
        <end position="63"/>
    </location>
</feature>
<evidence type="ECO:0000256" key="5">
    <source>
        <dbReference type="ARBA" id="ARBA00022989"/>
    </source>
</evidence>
<name>A0A1M3KYD0_9BACT</name>
<dbReference type="Proteomes" id="UP000184233">
    <property type="component" value="Unassembled WGS sequence"/>
</dbReference>
<dbReference type="Pfam" id="PF13727">
    <property type="entry name" value="CoA_binding_3"/>
    <property type="match status" value="1"/>
</dbReference>
<comment type="similarity">
    <text evidence="2">Belongs to the bacterial sugar transferase family.</text>
</comment>
<evidence type="ECO:0000256" key="3">
    <source>
        <dbReference type="ARBA" id="ARBA00022679"/>
    </source>
</evidence>
<accession>A0A1M3KYD0</accession>
<evidence type="ECO:0000313" key="9">
    <source>
        <dbReference type="EMBL" id="OJX57385.1"/>
    </source>
</evidence>
<dbReference type="NCBIfam" id="TIGR03025">
    <property type="entry name" value="EPS_sugtrans"/>
    <property type="match status" value="1"/>
</dbReference>
<evidence type="ECO:0000259" key="8">
    <source>
        <dbReference type="Pfam" id="PF02397"/>
    </source>
</evidence>